<gene>
    <name evidence="2" type="ORF">RFI_06748</name>
</gene>
<reference evidence="2 3" key="1">
    <citation type="journal article" date="2013" name="Curr. Biol.">
        <title>The Genome of the Foraminiferan Reticulomyxa filosa.</title>
        <authorList>
            <person name="Glockner G."/>
            <person name="Hulsmann N."/>
            <person name="Schleicher M."/>
            <person name="Noegel A.A."/>
            <person name="Eichinger L."/>
            <person name="Gallinger C."/>
            <person name="Pawlowski J."/>
            <person name="Sierra R."/>
            <person name="Euteneuer U."/>
            <person name="Pillet L."/>
            <person name="Moustafa A."/>
            <person name="Platzer M."/>
            <person name="Groth M."/>
            <person name="Szafranski K."/>
            <person name="Schliwa M."/>
        </authorList>
    </citation>
    <scope>NUCLEOTIDE SEQUENCE [LARGE SCALE GENOMIC DNA]</scope>
</reference>
<dbReference type="Proteomes" id="UP000023152">
    <property type="component" value="Unassembled WGS sequence"/>
</dbReference>
<feature type="coiled-coil region" evidence="1">
    <location>
        <begin position="21"/>
        <end position="76"/>
    </location>
</feature>
<evidence type="ECO:0000313" key="2">
    <source>
        <dbReference type="EMBL" id="ETO30370.1"/>
    </source>
</evidence>
<name>X6NVQ9_RETFI</name>
<sequence length="370" mass="43266">MKADIRVNQLNETFSTQSNQLQSCNEARDHLKRQFSELQSLVQNLRFENSQLVVTNKSVQQMCNELKDKMEQLQQNSVSLYKYQQMDEKTSKLSKELDECYVTIERLSLQLDNVKAQIANLSTTTVPVDSFEDVNQQLSISSICLSKNKKNCSHSLVLTCQSNRIEKENEKLCRQVSTLKNSLNESICDQNALREQIESLRDSMNTLSSSNHVLEQEKLTFKKKYNKIKKSLDKLHSMADINNELIRSNQLLRQEISKLVNQEPVTFTRKCGNEKCNNRQGTFLKIDQKTLTHLRKTFQYIQIHLRSSFLYVCELNVKEDQKMHKIDKMIGYLYLRHTLSNQVYTPKERTNFTKKDLLSKRKNSQKKFNG</sequence>
<protein>
    <submittedName>
        <fullName evidence="2">Viral A-type inclusion protein</fullName>
    </submittedName>
</protein>
<proteinExistence type="predicted"/>
<dbReference type="AlphaFoldDB" id="X6NVQ9"/>
<evidence type="ECO:0000256" key="1">
    <source>
        <dbReference type="SAM" id="Coils"/>
    </source>
</evidence>
<keyword evidence="3" id="KW-1185">Reference proteome</keyword>
<accession>X6NVQ9</accession>
<comment type="caution">
    <text evidence="2">The sequence shown here is derived from an EMBL/GenBank/DDBJ whole genome shotgun (WGS) entry which is preliminary data.</text>
</comment>
<dbReference type="Gene3D" id="1.10.287.1490">
    <property type="match status" value="1"/>
</dbReference>
<feature type="coiled-coil region" evidence="1">
    <location>
        <begin position="162"/>
        <end position="217"/>
    </location>
</feature>
<keyword evidence="1" id="KW-0175">Coiled coil</keyword>
<evidence type="ECO:0000313" key="3">
    <source>
        <dbReference type="Proteomes" id="UP000023152"/>
    </source>
</evidence>
<dbReference type="EMBL" id="ASPP01005514">
    <property type="protein sequence ID" value="ETO30370.1"/>
    <property type="molecule type" value="Genomic_DNA"/>
</dbReference>
<organism evidence="2 3">
    <name type="scientific">Reticulomyxa filosa</name>
    <dbReference type="NCBI Taxonomy" id="46433"/>
    <lineage>
        <taxon>Eukaryota</taxon>
        <taxon>Sar</taxon>
        <taxon>Rhizaria</taxon>
        <taxon>Retaria</taxon>
        <taxon>Foraminifera</taxon>
        <taxon>Monothalamids</taxon>
        <taxon>Reticulomyxidae</taxon>
        <taxon>Reticulomyxa</taxon>
    </lineage>
</organism>